<comment type="caution">
    <text evidence="3">The sequence shown here is derived from an EMBL/GenBank/DDBJ whole genome shotgun (WGS) entry which is preliminary data.</text>
</comment>
<dbReference type="SUPFAM" id="SSF54001">
    <property type="entry name" value="Cysteine proteinases"/>
    <property type="match status" value="1"/>
</dbReference>
<dbReference type="Gene3D" id="3.10.620.30">
    <property type="match status" value="1"/>
</dbReference>
<dbReference type="SMART" id="SM00460">
    <property type="entry name" value="TGc"/>
    <property type="match status" value="1"/>
</dbReference>
<dbReference type="GO" id="GO:0005737">
    <property type="term" value="C:cytoplasm"/>
    <property type="evidence" value="ECO:0007669"/>
    <property type="project" value="TreeGrafter"/>
</dbReference>
<accession>A0A9N9AUM4</accession>
<dbReference type="PANTHER" id="PTHR46333:SF2">
    <property type="entry name" value="CYTOKINESIS PROTEIN 3"/>
    <property type="match status" value="1"/>
</dbReference>
<organism evidence="3 4">
    <name type="scientific">Paraglomus brasilianum</name>
    <dbReference type="NCBI Taxonomy" id="144538"/>
    <lineage>
        <taxon>Eukaryota</taxon>
        <taxon>Fungi</taxon>
        <taxon>Fungi incertae sedis</taxon>
        <taxon>Mucoromycota</taxon>
        <taxon>Glomeromycotina</taxon>
        <taxon>Glomeromycetes</taxon>
        <taxon>Paraglomerales</taxon>
        <taxon>Paraglomeraceae</taxon>
        <taxon>Paraglomus</taxon>
    </lineage>
</organism>
<dbReference type="InterPro" id="IPR038765">
    <property type="entry name" value="Papain-like_cys_pep_sf"/>
</dbReference>
<dbReference type="InterPro" id="IPR052557">
    <property type="entry name" value="CAP/Cytokinesis_protein"/>
</dbReference>
<dbReference type="AlphaFoldDB" id="A0A9N9AUM4"/>
<sequence>MPLWKEKVLKPFRRLSQKGSKNDKSKPTTSHASVEADGKAEETKISHSHARSRSNSSASSNSSPSKARNKSSSKAESSQNDVQHIISRPRKPSQWTTIVGGAKDPVAKCGVVVQKDVFKTLLDLTEYDFSQVDKHARGITKTTTVRDLSKRLTSRWKGKEIYQLRAIYTWITENVSYDANAFFSGKPSSHNADDVMKKGVAVCDGYAELFKALAEEAKLNVWKITGQAKGVGYKPGDNLDTSQVDHAWIGVCLDGEYLLVDPTWGAGTLNGRSFNRHFDPFYFLASPQQFIYSHFPEEENEQYLDPPITSDLFVKLPFVKPAFFTSGLMLIEYIGSEIKVENDKFEMEVMRCIPDESKPLHAVLEWQGKAVNCLIQRISGKVGPDGETVYTIRCEMPSSGEGNLNLFVMLEGNRGPMAASFKVVNHGKGSRSPPYAQTYSVPFTFTISEPIYSKLAYNRRTKFELTIFDKDENELPEFDLFTPDKKTRKLQKISWCVADKSTTYAIDTILDIKGEWILVYTEGGNSVNFIAQYDVE</sequence>
<dbReference type="PANTHER" id="PTHR46333">
    <property type="entry name" value="CYTOKINESIS PROTEIN 3"/>
    <property type="match status" value="1"/>
</dbReference>
<feature type="compositionally biased region" description="Basic and acidic residues" evidence="1">
    <location>
        <begin position="34"/>
        <end position="45"/>
    </location>
</feature>
<name>A0A9N9AUM4_9GLOM</name>
<dbReference type="Pfam" id="PF01841">
    <property type="entry name" value="Transglut_core"/>
    <property type="match status" value="1"/>
</dbReference>
<evidence type="ECO:0000313" key="4">
    <source>
        <dbReference type="Proteomes" id="UP000789739"/>
    </source>
</evidence>
<feature type="region of interest" description="Disordered" evidence="1">
    <location>
        <begin position="1"/>
        <end position="96"/>
    </location>
</feature>
<evidence type="ECO:0000259" key="2">
    <source>
        <dbReference type="SMART" id="SM00460"/>
    </source>
</evidence>
<dbReference type="Proteomes" id="UP000789739">
    <property type="component" value="Unassembled WGS sequence"/>
</dbReference>
<gene>
    <name evidence="3" type="ORF">PBRASI_LOCUS4809</name>
</gene>
<reference evidence="3" key="1">
    <citation type="submission" date="2021-06" db="EMBL/GenBank/DDBJ databases">
        <authorList>
            <person name="Kallberg Y."/>
            <person name="Tangrot J."/>
            <person name="Rosling A."/>
        </authorList>
    </citation>
    <scope>NUCLEOTIDE SEQUENCE</scope>
    <source>
        <strain evidence="3">BR232B</strain>
    </source>
</reference>
<protein>
    <submittedName>
        <fullName evidence="3">1163_t:CDS:1</fullName>
    </submittedName>
</protein>
<proteinExistence type="predicted"/>
<keyword evidence="4" id="KW-1185">Reference proteome</keyword>
<evidence type="ECO:0000313" key="3">
    <source>
        <dbReference type="EMBL" id="CAG8545431.1"/>
    </source>
</evidence>
<dbReference type="EMBL" id="CAJVPI010000521">
    <property type="protein sequence ID" value="CAG8545431.1"/>
    <property type="molecule type" value="Genomic_DNA"/>
</dbReference>
<evidence type="ECO:0000256" key="1">
    <source>
        <dbReference type="SAM" id="MobiDB-lite"/>
    </source>
</evidence>
<dbReference type="InterPro" id="IPR002931">
    <property type="entry name" value="Transglutaminase-like"/>
</dbReference>
<feature type="compositionally biased region" description="Low complexity" evidence="1">
    <location>
        <begin position="53"/>
        <end position="78"/>
    </location>
</feature>
<dbReference type="OrthoDB" id="6129702at2759"/>
<feature type="domain" description="Transglutaminase-like" evidence="2">
    <location>
        <begin position="195"/>
        <end position="264"/>
    </location>
</feature>